<feature type="transmembrane region" description="Helical" evidence="1">
    <location>
        <begin position="86"/>
        <end position="111"/>
    </location>
</feature>
<organism evidence="2 3">
    <name type="scientific">Clostridium mobile</name>
    <dbReference type="NCBI Taxonomy" id="2841512"/>
    <lineage>
        <taxon>Bacteria</taxon>
        <taxon>Bacillati</taxon>
        <taxon>Bacillota</taxon>
        <taxon>Clostridia</taxon>
        <taxon>Eubacteriales</taxon>
        <taxon>Clostridiaceae</taxon>
        <taxon>Clostridium</taxon>
    </lineage>
</organism>
<keyword evidence="1" id="KW-0472">Membrane</keyword>
<comment type="caution">
    <text evidence="2">The sequence shown here is derived from an EMBL/GenBank/DDBJ whole genome shotgun (WGS) entry which is preliminary data.</text>
</comment>
<feature type="transmembrane region" description="Helical" evidence="1">
    <location>
        <begin position="153"/>
        <end position="173"/>
    </location>
</feature>
<protein>
    <submittedName>
        <fullName evidence="2">ABC-2 transporter permease</fullName>
    </submittedName>
</protein>
<feature type="transmembrane region" description="Helical" evidence="1">
    <location>
        <begin position="123"/>
        <end position="141"/>
    </location>
</feature>
<accession>A0ABS6EHV0</accession>
<keyword evidence="3" id="KW-1185">Reference proteome</keyword>
<keyword evidence="1" id="KW-0812">Transmembrane</keyword>
<keyword evidence="1" id="KW-1133">Transmembrane helix</keyword>
<dbReference type="Proteomes" id="UP000726170">
    <property type="component" value="Unassembled WGS sequence"/>
</dbReference>
<evidence type="ECO:0000256" key="1">
    <source>
        <dbReference type="SAM" id="Phobius"/>
    </source>
</evidence>
<dbReference type="Pfam" id="PF13346">
    <property type="entry name" value="ABC2_membrane_5"/>
    <property type="match status" value="1"/>
</dbReference>
<feature type="transmembrane region" description="Helical" evidence="1">
    <location>
        <begin position="12"/>
        <end position="34"/>
    </location>
</feature>
<proteinExistence type="predicted"/>
<evidence type="ECO:0000313" key="3">
    <source>
        <dbReference type="Proteomes" id="UP000726170"/>
    </source>
</evidence>
<dbReference type="RefSeq" id="WP_216439072.1">
    <property type="nucleotide sequence ID" value="NZ_JAHLQF010000002.1"/>
</dbReference>
<gene>
    <name evidence="2" type="ORF">KQI86_09695</name>
</gene>
<name>A0ABS6EHV0_9CLOT</name>
<evidence type="ECO:0000313" key="2">
    <source>
        <dbReference type="EMBL" id="MBU5484603.1"/>
    </source>
</evidence>
<dbReference type="InterPro" id="IPR025699">
    <property type="entry name" value="ABC2_memb-like"/>
</dbReference>
<feature type="transmembrane region" description="Helical" evidence="1">
    <location>
        <begin position="46"/>
        <end position="65"/>
    </location>
</feature>
<feature type="transmembrane region" description="Helical" evidence="1">
    <location>
        <begin position="193"/>
        <end position="213"/>
    </location>
</feature>
<sequence length="218" mass="24950">MREIYNLIKKDFLMVKKLILPISAFIVAAPIFISYRTPFFQQYGDVLYSVLALTITFMVYHAISMEEMKQKGDIYLRITPMPMIKIVLAKYILIITTFLITTALYLMISYIPLTYVGNVDVKSIIATFTIIALFFGFYIPLTFKFGYVKLQVLSAGIMFISPFVVPFIMKYLGSDFLLLAYFKSSPMWKITTTALLIAFIAVISGTMLSNSIIKNKEY</sequence>
<reference evidence="2 3" key="1">
    <citation type="submission" date="2021-06" db="EMBL/GenBank/DDBJ databases">
        <authorList>
            <person name="Sun Q."/>
            <person name="Li D."/>
        </authorList>
    </citation>
    <scope>NUCLEOTIDE SEQUENCE [LARGE SCALE GENOMIC DNA]</scope>
    <source>
        <strain evidence="2 3">MSJ-11</strain>
    </source>
</reference>
<dbReference type="EMBL" id="JAHLQF010000002">
    <property type="protein sequence ID" value="MBU5484603.1"/>
    <property type="molecule type" value="Genomic_DNA"/>
</dbReference>